<dbReference type="EMBL" id="JACGWK010000001">
    <property type="protein sequence ID" value="KAL0381805.1"/>
    <property type="molecule type" value="Genomic_DNA"/>
</dbReference>
<name>A0AAW2RP09_9LAMI</name>
<proteinExistence type="predicted"/>
<feature type="compositionally biased region" description="Low complexity" evidence="1">
    <location>
        <begin position="195"/>
        <end position="206"/>
    </location>
</feature>
<comment type="caution">
    <text evidence="2">The sequence shown here is derived from an EMBL/GenBank/DDBJ whole genome shotgun (WGS) entry which is preliminary data.</text>
</comment>
<evidence type="ECO:0000256" key="1">
    <source>
        <dbReference type="SAM" id="MobiDB-lite"/>
    </source>
</evidence>
<reference evidence="2" key="2">
    <citation type="journal article" date="2024" name="Plant">
        <title>Genomic evolution and insights into agronomic trait innovations of Sesamum species.</title>
        <authorList>
            <person name="Miao H."/>
            <person name="Wang L."/>
            <person name="Qu L."/>
            <person name="Liu H."/>
            <person name="Sun Y."/>
            <person name="Le M."/>
            <person name="Wang Q."/>
            <person name="Wei S."/>
            <person name="Zheng Y."/>
            <person name="Lin W."/>
            <person name="Duan Y."/>
            <person name="Cao H."/>
            <person name="Xiong S."/>
            <person name="Wang X."/>
            <person name="Wei L."/>
            <person name="Li C."/>
            <person name="Ma Q."/>
            <person name="Ju M."/>
            <person name="Zhao R."/>
            <person name="Li G."/>
            <person name="Mu C."/>
            <person name="Tian Q."/>
            <person name="Mei H."/>
            <person name="Zhang T."/>
            <person name="Gao T."/>
            <person name="Zhang H."/>
        </authorList>
    </citation>
    <scope>NUCLEOTIDE SEQUENCE</scope>
    <source>
        <strain evidence="2">G01</strain>
    </source>
</reference>
<dbReference type="AlphaFoldDB" id="A0AAW2RP09"/>
<organism evidence="2">
    <name type="scientific">Sesamum angustifolium</name>
    <dbReference type="NCBI Taxonomy" id="2727405"/>
    <lineage>
        <taxon>Eukaryota</taxon>
        <taxon>Viridiplantae</taxon>
        <taxon>Streptophyta</taxon>
        <taxon>Embryophyta</taxon>
        <taxon>Tracheophyta</taxon>
        <taxon>Spermatophyta</taxon>
        <taxon>Magnoliopsida</taxon>
        <taxon>eudicotyledons</taxon>
        <taxon>Gunneridae</taxon>
        <taxon>Pentapetalae</taxon>
        <taxon>asterids</taxon>
        <taxon>lamiids</taxon>
        <taxon>Lamiales</taxon>
        <taxon>Pedaliaceae</taxon>
        <taxon>Sesamum</taxon>
    </lineage>
</organism>
<evidence type="ECO:0000313" key="2">
    <source>
        <dbReference type="EMBL" id="KAL0381805.1"/>
    </source>
</evidence>
<reference evidence="2" key="1">
    <citation type="submission" date="2020-06" db="EMBL/GenBank/DDBJ databases">
        <authorList>
            <person name="Li T."/>
            <person name="Hu X."/>
            <person name="Zhang T."/>
            <person name="Song X."/>
            <person name="Zhang H."/>
            <person name="Dai N."/>
            <person name="Sheng W."/>
            <person name="Hou X."/>
            <person name="Wei L."/>
        </authorList>
    </citation>
    <scope>NUCLEOTIDE SEQUENCE</scope>
    <source>
        <strain evidence="2">G01</strain>
        <tissue evidence="2">Leaf</tissue>
    </source>
</reference>
<sequence length="234" mass="25746">MGSVEDIYGPQEFLFSQEQHFSSQDSAINNQKGICSYCEVLVGKILVILRTELTVPQKVFFSRAKHAESAIDGSFSLRLVPPTLLAAEKEEAKAVLTLFLKKQGLSNAVAARTINKSDLFVDHLVSRLHSVHKSRYLVGRELTTLEIRDALIPYLETLLDEYGPILVDVVENFPDPPCQGKSEENVQKQPFGRNSVASVSPSTPSVDSRKLKALARVSDVSPTGKLPSHTLSTL</sequence>
<protein>
    <submittedName>
        <fullName evidence="2">Transcription termination factor MT, chloroplastic</fullName>
    </submittedName>
</protein>
<gene>
    <name evidence="2" type="ORF">Sangu_0244800</name>
</gene>
<accession>A0AAW2RP09</accession>
<feature type="region of interest" description="Disordered" evidence="1">
    <location>
        <begin position="177"/>
        <end position="210"/>
    </location>
</feature>